<feature type="chain" id="PRO_5017682611" evidence="1">
    <location>
        <begin position="33"/>
        <end position="94"/>
    </location>
</feature>
<evidence type="ECO:0000256" key="1">
    <source>
        <dbReference type="SAM" id="SignalP"/>
    </source>
</evidence>
<keyword evidence="3" id="KW-0456">Lyase</keyword>
<evidence type="ECO:0000259" key="2">
    <source>
        <dbReference type="Pfam" id="PF12708"/>
    </source>
</evidence>
<feature type="domain" description="Rhamnogalacturonase A/B/Epimerase-like pectate lyase" evidence="2">
    <location>
        <begin position="40"/>
        <end position="87"/>
    </location>
</feature>
<dbReference type="Pfam" id="PF12708">
    <property type="entry name" value="Pect-lyase_RHGA_epim"/>
    <property type="match status" value="1"/>
</dbReference>
<dbReference type="RefSeq" id="WP_116188427.1">
    <property type="nucleotide sequence ID" value="NZ_QTTN01000007.1"/>
</dbReference>
<dbReference type="EMBL" id="QTTN01000007">
    <property type="protein sequence ID" value="REE88908.1"/>
    <property type="molecule type" value="Genomic_DNA"/>
</dbReference>
<dbReference type="InterPro" id="IPR011050">
    <property type="entry name" value="Pectin_lyase_fold/virulence"/>
</dbReference>
<dbReference type="Proteomes" id="UP000256304">
    <property type="component" value="Unassembled WGS sequence"/>
</dbReference>
<accession>A0A3D9SC59</accession>
<keyword evidence="4" id="KW-1185">Reference proteome</keyword>
<reference evidence="3 4" key="1">
    <citation type="submission" date="2018-08" db="EMBL/GenBank/DDBJ databases">
        <title>Genomic Encyclopedia of Type Strains, Phase III (KMG-III): the genomes of soil and plant-associated and newly described type strains.</title>
        <authorList>
            <person name="Whitman W."/>
        </authorList>
    </citation>
    <scope>NUCLEOTIDE SEQUENCE [LARGE SCALE GENOMIC DNA]</scope>
    <source>
        <strain evidence="3 4">CGMCC 1.10966</strain>
    </source>
</reference>
<dbReference type="SUPFAM" id="SSF51126">
    <property type="entry name" value="Pectin lyase-like"/>
    <property type="match status" value="1"/>
</dbReference>
<evidence type="ECO:0000313" key="3">
    <source>
        <dbReference type="EMBL" id="REE88908.1"/>
    </source>
</evidence>
<gene>
    <name evidence="3" type="ORF">A8990_1074</name>
</gene>
<protein>
    <submittedName>
        <fullName evidence="3">Pectate lyase-like protein</fullName>
    </submittedName>
</protein>
<name>A0A3D9SC59_9BACL</name>
<dbReference type="AlphaFoldDB" id="A0A3D9SC59"/>
<dbReference type="Gene3D" id="2.160.20.10">
    <property type="entry name" value="Single-stranded right-handed beta-helix, Pectin lyase-like"/>
    <property type="match status" value="1"/>
</dbReference>
<organism evidence="3 4">
    <name type="scientific">Paenibacillus taihuensis</name>
    <dbReference type="NCBI Taxonomy" id="1156355"/>
    <lineage>
        <taxon>Bacteria</taxon>
        <taxon>Bacillati</taxon>
        <taxon>Bacillota</taxon>
        <taxon>Bacilli</taxon>
        <taxon>Bacillales</taxon>
        <taxon>Paenibacillaceae</taxon>
        <taxon>Paenibacillus</taxon>
    </lineage>
</organism>
<dbReference type="InterPro" id="IPR012334">
    <property type="entry name" value="Pectin_lyas_fold"/>
</dbReference>
<feature type="signal peptide" evidence="1">
    <location>
        <begin position="1"/>
        <end position="32"/>
    </location>
</feature>
<evidence type="ECO:0000313" key="4">
    <source>
        <dbReference type="Proteomes" id="UP000256304"/>
    </source>
</evidence>
<sequence>MKVKSFQKSVTSTFLSAIMVMSVGPLTGAAHAGPVASATISVVNYGANGSGSLDDRAAIQAAVDAASPGDTVLLPKGTYYLAGTVNATMSSKIW</sequence>
<proteinExistence type="predicted"/>
<keyword evidence="1" id="KW-0732">Signal</keyword>
<dbReference type="GO" id="GO:0016829">
    <property type="term" value="F:lyase activity"/>
    <property type="evidence" value="ECO:0007669"/>
    <property type="project" value="UniProtKB-KW"/>
</dbReference>
<comment type="caution">
    <text evidence="3">The sequence shown here is derived from an EMBL/GenBank/DDBJ whole genome shotgun (WGS) entry which is preliminary data.</text>
</comment>
<dbReference type="InterPro" id="IPR024535">
    <property type="entry name" value="RHGA/B-epi-like_pectate_lyase"/>
</dbReference>